<dbReference type="InterPro" id="IPR016181">
    <property type="entry name" value="Acyl_CoA_acyltransferase"/>
</dbReference>
<dbReference type="RefSeq" id="WP_307233886.1">
    <property type="nucleotide sequence ID" value="NZ_JAUSVF010000002.1"/>
</dbReference>
<comment type="caution">
    <text evidence="2">The sequence shown here is derived from an EMBL/GenBank/DDBJ whole genome shotgun (WGS) entry which is preliminary data.</text>
</comment>
<evidence type="ECO:0000313" key="3">
    <source>
        <dbReference type="Proteomes" id="UP001230207"/>
    </source>
</evidence>
<keyword evidence="3" id="KW-1185">Reference proteome</keyword>
<dbReference type="InterPro" id="IPR025559">
    <property type="entry name" value="Eis_dom"/>
</dbReference>
<dbReference type="Pfam" id="PF17668">
    <property type="entry name" value="Acetyltransf_17"/>
    <property type="match status" value="1"/>
</dbReference>
<organism evidence="2 3">
    <name type="scientific">Pararhizobium capsulatum DSM 1112</name>
    <dbReference type="NCBI Taxonomy" id="1121113"/>
    <lineage>
        <taxon>Bacteria</taxon>
        <taxon>Pseudomonadati</taxon>
        <taxon>Pseudomonadota</taxon>
        <taxon>Alphaproteobacteria</taxon>
        <taxon>Hyphomicrobiales</taxon>
        <taxon>Rhizobiaceae</taxon>
        <taxon>Rhizobium/Agrobacterium group</taxon>
        <taxon>Pararhizobium</taxon>
    </lineage>
</organism>
<evidence type="ECO:0000259" key="1">
    <source>
        <dbReference type="PROSITE" id="PS51186"/>
    </source>
</evidence>
<dbReference type="InterPro" id="IPR051554">
    <property type="entry name" value="Acetyltransferase_Eis"/>
</dbReference>
<dbReference type="SUPFAM" id="SSF55729">
    <property type="entry name" value="Acyl-CoA N-acyltransferases (Nat)"/>
    <property type="match status" value="1"/>
</dbReference>
<dbReference type="Gene3D" id="3.30.1050.10">
    <property type="entry name" value="SCP2 sterol-binding domain"/>
    <property type="match status" value="1"/>
</dbReference>
<dbReference type="EMBL" id="JAUSVF010000002">
    <property type="protein sequence ID" value="MDQ0322338.1"/>
    <property type="molecule type" value="Genomic_DNA"/>
</dbReference>
<dbReference type="CDD" id="cd04301">
    <property type="entry name" value="NAT_SF"/>
    <property type="match status" value="1"/>
</dbReference>
<reference evidence="2 3" key="1">
    <citation type="submission" date="2023-07" db="EMBL/GenBank/DDBJ databases">
        <title>Genomic Encyclopedia of Type Strains, Phase IV (KMG-IV): sequencing the most valuable type-strain genomes for metagenomic binning, comparative biology and taxonomic classification.</title>
        <authorList>
            <person name="Goeker M."/>
        </authorList>
    </citation>
    <scope>NUCLEOTIDE SEQUENCE [LARGE SCALE GENOMIC DNA]</scope>
    <source>
        <strain evidence="2 3">DSM 1112</strain>
    </source>
</reference>
<dbReference type="SUPFAM" id="SSF55718">
    <property type="entry name" value="SCP-like"/>
    <property type="match status" value="1"/>
</dbReference>
<dbReference type="PANTHER" id="PTHR37817">
    <property type="entry name" value="N-ACETYLTRANSFERASE EIS"/>
    <property type="match status" value="1"/>
</dbReference>
<proteinExistence type="predicted"/>
<dbReference type="InterPro" id="IPR000182">
    <property type="entry name" value="GNAT_dom"/>
</dbReference>
<dbReference type="Pfam" id="PF13527">
    <property type="entry name" value="Acetyltransf_9"/>
    <property type="match status" value="1"/>
</dbReference>
<dbReference type="InterPro" id="IPR041380">
    <property type="entry name" value="Acetyltransf_17"/>
</dbReference>
<dbReference type="PROSITE" id="PS51186">
    <property type="entry name" value="GNAT"/>
    <property type="match status" value="1"/>
</dbReference>
<name>A0ABU0BVQ3_9HYPH</name>
<dbReference type="Pfam" id="PF13530">
    <property type="entry name" value="SCP2_2"/>
    <property type="match status" value="1"/>
</dbReference>
<protein>
    <submittedName>
        <fullName evidence="2">Acetyltransferase</fullName>
    </submittedName>
</protein>
<dbReference type="PANTHER" id="PTHR37817:SF1">
    <property type="entry name" value="N-ACETYLTRANSFERASE EIS"/>
    <property type="match status" value="1"/>
</dbReference>
<feature type="domain" description="N-acetyltransferase" evidence="1">
    <location>
        <begin position="15"/>
        <end position="167"/>
    </location>
</feature>
<dbReference type="Proteomes" id="UP001230207">
    <property type="component" value="Unassembled WGS sequence"/>
</dbReference>
<evidence type="ECO:0000313" key="2">
    <source>
        <dbReference type="EMBL" id="MDQ0322338.1"/>
    </source>
</evidence>
<sequence>MPSLSKISPADGSRLDIRFLNGDADRRKAFAVFRQALLGIGDFGRNSPETEARFLAEGNPLGGFEDDILRGVVNGYDSYITLPGGRRVRHLAVTHVGVSPDATRRGIARHLLVEQLRRARAEGYVVAGLRASDTGIYGRYGYGVASWSVQHELDLTRAELAVATPREGLRIVDAYESFPLFRQIADADPKPRAATLSRWDGWWAIQEYRAAHGTTPHHAVVFGPEGNELGYLRFHIEPSDNWFTSSRRTVIIDDLIAHDDEAWRALIGHLFAQDILHRAIFPSRPVDDPLPLLLNNPRTLEISGLRDESWIRPLDLEALLAARPFGGTRQVSIAVDDDVFPDNGGIWSLGPKGAARVGERPEARIAIAELAALIFGAHPASLLAASGRIQASSSEVAEELDRLFATSHRPHSGISF</sequence>
<dbReference type="Gene3D" id="3.40.630.30">
    <property type="match status" value="2"/>
</dbReference>
<gene>
    <name evidence="2" type="ORF">QO002_004544</name>
</gene>
<dbReference type="InterPro" id="IPR036527">
    <property type="entry name" value="SCP2_sterol-bd_dom_sf"/>
</dbReference>
<accession>A0ABU0BVQ3</accession>